<reference evidence="3 4" key="1">
    <citation type="journal article" date="2019" name="Int. J. Syst. Evol. Microbiol.">
        <title>The Global Catalogue of Microorganisms (GCM) 10K type strain sequencing project: providing services to taxonomists for standard genome sequencing and annotation.</title>
        <authorList>
            <consortium name="The Broad Institute Genomics Platform"/>
            <consortium name="The Broad Institute Genome Sequencing Center for Infectious Disease"/>
            <person name="Wu L."/>
            <person name="Ma J."/>
        </authorList>
    </citation>
    <scope>NUCLEOTIDE SEQUENCE [LARGE SCALE GENOMIC DNA]</scope>
    <source>
        <strain evidence="3 4">CGMCC 1.10594</strain>
    </source>
</reference>
<evidence type="ECO:0000259" key="2">
    <source>
        <dbReference type="Pfam" id="PF07790"/>
    </source>
</evidence>
<dbReference type="RefSeq" id="WP_256403933.1">
    <property type="nucleotide sequence ID" value="NZ_CP187151.1"/>
</dbReference>
<feature type="domain" description="Archaeal Type IV pilin N-terminal" evidence="2">
    <location>
        <begin position="5"/>
        <end position="77"/>
    </location>
</feature>
<evidence type="ECO:0000313" key="3">
    <source>
        <dbReference type="EMBL" id="MFD1633659.1"/>
    </source>
</evidence>
<comment type="caution">
    <text evidence="3">The sequence shown here is derived from an EMBL/GenBank/DDBJ whole genome shotgun (WGS) entry which is preliminary data.</text>
</comment>
<dbReference type="Proteomes" id="UP001597075">
    <property type="component" value="Unassembled WGS sequence"/>
</dbReference>
<feature type="compositionally biased region" description="Acidic residues" evidence="1">
    <location>
        <begin position="176"/>
        <end position="229"/>
    </location>
</feature>
<proteinExistence type="predicted"/>
<dbReference type="NCBIfam" id="TIGR02537">
    <property type="entry name" value="arch_flag_Nterm"/>
    <property type="match status" value="1"/>
</dbReference>
<evidence type="ECO:0000313" key="4">
    <source>
        <dbReference type="Proteomes" id="UP001597075"/>
    </source>
</evidence>
<sequence length="245" mass="25926">MPDRAQSELVGTILVVGLVVASVGVAGAYAMETVTQSSEAPQATVTGQVDTDGITLSHQGGDSLPSEDLRLVVRVNESGTGLGWSDGTLSGGDDTFDPGEGWNVSESYAPGSVVTIRLVDEPTNTVLFRAETTVTAQEPVESEMGGKIDAVDSEGEISQGDVSTPATTPTSTPRDDDGDDTCEKDEDDWDDDDWGDDEDDWDDDEDDEDDCDGDDDDDEDDDWDEDDDHDDGKKGNGPGRGNGPK</sequence>
<dbReference type="AlphaFoldDB" id="A0ABD6D035"/>
<dbReference type="Pfam" id="PF07790">
    <property type="entry name" value="Pilin_N"/>
    <property type="match status" value="1"/>
</dbReference>
<feature type="compositionally biased region" description="Low complexity" evidence="1">
    <location>
        <begin position="161"/>
        <end position="172"/>
    </location>
</feature>
<keyword evidence="4" id="KW-1185">Reference proteome</keyword>
<organism evidence="3 4">
    <name type="scientific">Haloplanus ruber</name>
    <dbReference type="NCBI Taxonomy" id="869892"/>
    <lineage>
        <taxon>Archaea</taxon>
        <taxon>Methanobacteriati</taxon>
        <taxon>Methanobacteriota</taxon>
        <taxon>Stenosarchaea group</taxon>
        <taxon>Halobacteria</taxon>
        <taxon>Halobacteriales</taxon>
        <taxon>Haloferacaceae</taxon>
        <taxon>Haloplanus</taxon>
    </lineage>
</organism>
<evidence type="ECO:0000256" key="1">
    <source>
        <dbReference type="SAM" id="MobiDB-lite"/>
    </source>
</evidence>
<dbReference type="InterPro" id="IPR012859">
    <property type="entry name" value="Pilin_N_archaeal"/>
</dbReference>
<feature type="region of interest" description="Disordered" evidence="1">
    <location>
        <begin position="153"/>
        <end position="245"/>
    </location>
</feature>
<dbReference type="InterPro" id="IPR013373">
    <property type="entry name" value="Flagellin/pilin_N_arc"/>
</dbReference>
<dbReference type="EMBL" id="JBHUDL010000010">
    <property type="protein sequence ID" value="MFD1633659.1"/>
    <property type="molecule type" value="Genomic_DNA"/>
</dbReference>
<gene>
    <name evidence="3" type="ORF">ACFSBJ_07930</name>
</gene>
<name>A0ABD6D035_9EURY</name>
<accession>A0ABD6D035</accession>
<protein>
    <submittedName>
        <fullName evidence="3">Type IV pilin N-terminal domain-containing protein</fullName>
    </submittedName>
</protein>
<feature type="compositionally biased region" description="Gly residues" evidence="1">
    <location>
        <begin position="235"/>
        <end position="245"/>
    </location>
</feature>